<gene>
    <name evidence="2" type="ORF">DFO67_11557</name>
</gene>
<accession>A0A4R8FN06</accession>
<dbReference type="AlphaFoldDB" id="A0A4R8FN06"/>
<name>A0A4R8FN06_9GAMM</name>
<evidence type="ECO:0000313" key="3">
    <source>
        <dbReference type="Proteomes" id="UP000294489"/>
    </source>
</evidence>
<evidence type="ECO:0000256" key="1">
    <source>
        <dbReference type="SAM" id="MobiDB-lite"/>
    </source>
</evidence>
<dbReference type="RefSeq" id="WP_134019349.1">
    <property type="nucleotide sequence ID" value="NZ_SOEC01000015.1"/>
</dbReference>
<evidence type="ECO:0000313" key="2">
    <source>
        <dbReference type="EMBL" id="TDX26792.1"/>
    </source>
</evidence>
<comment type="caution">
    <text evidence="2">The sequence shown here is derived from an EMBL/GenBank/DDBJ whole genome shotgun (WGS) entry which is preliminary data.</text>
</comment>
<proteinExistence type="predicted"/>
<organism evidence="2 3">
    <name type="scientific">Modicisalibacter xianhensis</name>
    <dbReference type="NCBI Taxonomy" id="442341"/>
    <lineage>
        <taxon>Bacteria</taxon>
        <taxon>Pseudomonadati</taxon>
        <taxon>Pseudomonadota</taxon>
        <taxon>Gammaproteobacteria</taxon>
        <taxon>Oceanospirillales</taxon>
        <taxon>Halomonadaceae</taxon>
        <taxon>Modicisalibacter</taxon>
    </lineage>
</organism>
<feature type="region of interest" description="Disordered" evidence="1">
    <location>
        <begin position="187"/>
        <end position="237"/>
    </location>
</feature>
<feature type="compositionally biased region" description="Basic and acidic residues" evidence="1">
    <location>
        <begin position="219"/>
        <end position="228"/>
    </location>
</feature>
<sequence>MAEAATQTHTEQHDEKVSRVRSSYSRPVFMQELTLHSLQAQRVVDRSLSRVSYSLFSLDVILQVIGKRDQVDQVEEVVSGLINEGATTLDNGIAQLQARLKEHGYESLPQYTNPKQQTIEISSPNVAKFARLISKLDTVISLLDTLWLHGLVTSKQRTNAAQDWQQFLNKLASRIIGVEKQARIAAHREGKQDEVNQAAPETEEHDLDREAAALSESTVDEKAHEAEPAKTQAAASA</sequence>
<evidence type="ECO:0008006" key="4">
    <source>
        <dbReference type="Google" id="ProtNLM"/>
    </source>
</evidence>
<dbReference type="EMBL" id="SOEC01000015">
    <property type="protein sequence ID" value="TDX26792.1"/>
    <property type="molecule type" value="Genomic_DNA"/>
</dbReference>
<dbReference type="OrthoDB" id="6383290at2"/>
<dbReference type="Proteomes" id="UP000294489">
    <property type="component" value="Unassembled WGS sequence"/>
</dbReference>
<protein>
    <recommendedName>
        <fullName evidence="4">DUF1845 domain-containing protein</fullName>
    </recommendedName>
</protein>
<reference evidence="2 3" key="1">
    <citation type="submission" date="2019-03" db="EMBL/GenBank/DDBJ databases">
        <title>Freshwater and sediment microbial communities from various areas in North America, analyzing microbe dynamics in response to fracking.</title>
        <authorList>
            <person name="Lamendella R."/>
        </authorList>
    </citation>
    <scope>NUCLEOTIDE SEQUENCE [LARGE SCALE GENOMIC DNA]</scope>
    <source>
        <strain evidence="2 3">6_TX</strain>
    </source>
</reference>